<dbReference type="AlphaFoldDB" id="A0A445MQH5"/>
<sequence length="581" mass="65813">MSVENEDGDEIRRLIKPQDHEFTANLNYDRGLDPWLACDSVVKQHDGSYETETEALGETWDVTLYYQDSSILPPRDGTTPNGTEIEHEQIREFRIRVEAQDELGEKKANYHIRPRWRKMRVETDEGDRHELSIPRTLVNEHDAVNVRVSGSNIDFCDYGDLLMCAASAVDVSAHHFRESYRHETSNVQDAAKYVRVHEDVSGPVHARTGPLVSLAHVLENDREGYRKLVQNDSNERGRQLAGYYHTATLGPQRVREVFPDHQLPVECKHYYAREAHSRPDSDPLSHPKVEVAYQTSRWDDTLHLTDENLAELDEELTEWLYSILNDAGLDLRAGGNTYVEDTYFEAENTTTTASVVSLDLTEVRHEQESVVYRHLADGMAPTDQECLDVLVSDGGQVSPQDLAEATGRHQDTVYNSLARMNDLVDHVYGEVSLKSTYTSELVADALDQAQQAVERATATAGKAVHAADRGLDETTQEFIAWTEKHGLNYEDKSGDLRLDLGKIGSEPIDYDDSGNRQKVRSMLRKGLSLWTAMGREERVFRTASVTWRQEKYDAPCLESLDGNPPTSLHERCVNFAGRLIR</sequence>
<dbReference type="InterPro" id="IPR057167">
    <property type="entry name" value="DUF7845"/>
</dbReference>
<keyword evidence="2" id="KW-0614">Plasmid</keyword>
<organism evidence="2">
    <name type="scientific">Haloquadratum walsbyi</name>
    <dbReference type="NCBI Taxonomy" id="293091"/>
    <lineage>
        <taxon>Archaea</taxon>
        <taxon>Methanobacteriati</taxon>
        <taxon>Methanobacteriota</taxon>
        <taxon>Stenosarchaea group</taxon>
        <taxon>Halobacteria</taxon>
        <taxon>Halobacteriales</taxon>
        <taxon>Haloferacaceae</taxon>
        <taxon>Haloquadratum</taxon>
    </lineage>
</organism>
<dbReference type="Pfam" id="PF25227">
    <property type="entry name" value="DUF7845"/>
    <property type="match status" value="1"/>
</dbReference>
<evidence type="ECO:0000313" key="2">
    <source>
        <dbReference type="EMBL" id="SPC48797.1"/>
    </source>
</evidence>
<gene>
    <name evidence="2" type="ORF">BAJOO9_003</name>
</gene>
<dbReference type="RefSeq" id="WP_238986152.1">
    <property type="nucleotide sequence ID" value="NZ_LT984491.1"/>
</dbReference>
<feature type="domain" description="DUF7845" evidence="1">
    <location>
        <begin position="15"/>
        <end position="347"/>
    </location>
</feature>
<reference evidence="2" key="1">
    <citation type="submission" date="2018-01" db="EMBL/GenBank/DDBJ databases">
        <authorList>
            <person name="Dyall-Smith M."/>
        </authorList>
    </citation>
    <scope>NUCLEOTIDE SEQUENCE [LARGE SCALE GENOMIC DNA]</scope>
    <source>
        <strain evidence="2">Bajool9</strain>
    </source>
</reference>
<geneLocation type="plasmid" evidence="2">
    <name>I</name>
</geneLocation>
<protein>
    <submittedName>
        <fullName evidence="2">Uncharacterized protein F3</fullName>
    </submittedName>
</protein>
<proteinExistence type="predicted"/>
<dbReference type="EMBL" id="LT984491">
    <property type="protein sequence ID" value="SPC48797.1"/>
    <property type="molecule type" value="Genomic_DNA"/>
</dbReference>
<name>A0A445MQH5_9EURY</name>
<accession>A0A445MQH5</accession>
<evidence type="ECO:0000259" key="1">
    <source>
        <dbReference type="Pfam" id="PF25227"/>
    </source>
</evidence>